<accession>A0ACB7YZU1</accession>
<dbReference type="EMBL" id="CM037153">
    <property type="protein sequence ID" value="KAH7859172.1"/>
    <property type="molecule type" value="Genomic_DNA"/>
</dbReference>
<name>A0ACB7YZU1_9ERIC</name>
<dbReference type="Proteomes" id="UP000828048">
    <property type="component" value="Chromosome 3"/>
</dbReference>
<evidence type="ECO:0000313" key="2">
    <source>
        <dbReference type="Proteomes" id="UP000828048"/>
    </source>
</evidence>
<evidence type="ECO:0000313" key="1">
    <source>
        <dbReference type="EMBL" id="KAH7859172.1"/>
    </source>
</evidence>
<protein>
    <submittedName>
        <fullName evidence="1">Uncharacterized protein</fullName>
    </submittedName>
</protein>
<sequence length="754" mass="85279">MASMTCFKSFKNRFVTIHDNSTDNVEDETSLAVWPSFIGEWALQYEPIGDTLHLPKWAIETKCRIIGGQPDSEVLLLQSSHHDKEGDQSTPFSILARKSQDEKAVWSNFFKAIIEPSSCKGKRSISLWDLGQLGGLLIRGLIYDEVVPSAEEMTGIDKDSMLYLPANCRYLFFAYHRLLAESKKAEQEQVFVVLGVKETQKELVYLATFLACWLCKFVLPIGSYEVIRPGVFKVAFMMARGERFSLAIPVLASIYRGLNDIANSSEPWKCDSVLLVHYVYAWLEEYFNTHFGSDPKSAPFRRVFNTHFALDLFRRCDNLAMDHFAQQEGEYTELIDDGELGGWQIEYLISIRSRYLTLQSGSLRVIEPSSPHRFSPQFGFSQDILGKLKINLRSGNLRSIVRHWEYLVCENTQSTLKLLKRANCRSIPVTKVPRHRPQPIEILEGDGTEDQLSTERNSDRCWKHVASDRAKSLHPVAPFTTQVNAGTFFDGVLSSSRSFPQALNNVEEPQGSSDSIEGPNNFDLAARSGGQLRVSLNVDMVADIGVSKFDNSIAIRNVCRQAAIMLADNIFTLLDRASFEKLPSLRTKFEELYKEFALLGVDYSPLLKHIESYMANAGKCVSIRAEYSNSMTSASQSERLTSISHQISQESGFMKKDVESVHVMRRELNSIDAKCIQLRRELGNLEACSVQLGTSIEEIEVQASQRQATIDHLLKERVAIEQTQLVTEGELQVASKLQNVLKKEHEEIKHTPWI</sequence>
<reference evidence="1 2" key="1">
    <citation type="journal article" date="2021" name="Hortic Res">
        <title>High-quality reference genome and annotation aids understanding of berry development for evergreen blueberry (Vaccinium darrowii).</title>
        <authorList>
            <person name="Yu J."/>
            <person name="Hulse-Kemp A.M."/>
            <person name="Babiker E."/>
            <person name="Staton M."/>
        </authorList>
    </citation>
    <scope>NUCLEOTIDE SEQUENCE [LARGE SCALE GENOMIC DNA]</scope>
    <source>
        <strain evidence="2">cv. NJ 8807/NJ 8810</strain>
        <tissue evidence="1">Young leaf</tissue>
    </source>
</reference>
<keyword evidence="2" id="KW-1185">Reference proteome</keyword>
<comment type="caution">
    <text evidence="1">The sequence shown here is derived from an EMBL/GenBank/DDBJ whole genome shotgun (WGS) entry which is preliminary data.</text>
</comment>
<proteinExistence type="predicted"/>
<organism evidence="1 2">
    <name type="scientific">Vaccinium darrowii</name>
    <dbReference type="NCBI Taxonomy" id="229202"/>
    <lineage>
        <taxon>Eukaryota</taxon>
        <taxon>Viridiplantae</taxon>
        <taxon>Streptophyta</taxon>
        <taxon>Embryophyta</taxon>
        <taxon>Tracheophyta</taxon>
        <taxon>Spermatophyta</taxon>
        <taxon>Magnoliopsida</taxon>
        <taxon>eudicotyledons</taxon>
        <taxon>Gunneridae</taxon>
        <taxon>Pentapetalae</taxon>
        <taxon>asterids</taxon>
        <taxon>Ericales</taxon>
        <taxon>Ericaceae</taxon>
        <taxon>Vaccinioideae</taxon>
        <taxon>Vaccinieae</taxon>
        <taxon>Vaccinium</taxon>
    </lineage>
</organism>
<gene>
    <name evidence="1" type="ORF">Vadar_032500</name>
</gene>